<dbReference type="InterPro" id="IPR012338">
    <property type="entry name" value="Beta-lactam/transpept-like"/>
</dbReference>
<dbReference type="Pfam" id="PF00144">
    <property type="entry name" value="Beta-lactamase"/>
    <property type="match status" value="1"/>
</dbReference>
<dbReference type="AlphaFoldDB" id="A0A4R2QE43"/>
<keyword evidence="3" id="KW-1185">Reference proteome</keyword>
<dbReference type="Proteomes" id="UP000294911">
    <property type="component" value="Unassembled WGS sequence"/>
</dbReference>
<name>A0A4R2QE43_9PSEU</name>
<accession>A0A4R2QE43</accession>
<organism evidence="2 3">
    <name type="scientific">Tamaricihabitans halophyticus</name>
    <dbReference type="NCBI Taxonomy" id="1262583"/>
    <lineage>
        <taxon>Bacteria</taxon>
        <taxon>Bacillati</taxon>
        <taxon>Actinomycetota</taxon>
        <taxon>Actinomycetes</taxon>
        <taxon>Pseudonocardiales</taxon>
        <taxon>Pseudonocardiaceae</taxon>
        <taxon>Tamaricihabitans</taxon>
    </lineage>
</organism>
<dbReference type="InterPro" id="IPR001466">
    <property type="entry name" value="Beta-lactam-related"/>
</dbReference>
<evidence type="ECO:0000259" key="1">
    <source>
        <dbReference type="Pfam" id="PF00144"/>
    </source>
</evidence>
<evidence type="ECO:0000313" key="2">
    <source>
        <dbReference type="EMBL" id="TCP47330.1"/>
    </source>
</evidence>
<comment type="caution">
    <text evidence="2">The sequence shown here is derived from an EMBL/GenBank/DDBJ whole genome shotgun (WGS) entry which is preliminary data.</text>
</comment>
<dbReference type="InterPro" id="IPR050789">
    <property type="entry name" value="Diverse_Enzym_Activities"/>
</dbReference>
<dbReference type="PANTHER" id="PTHR43283:SF7">
    <property type="entry name" value="BETA-LACTAMASE-RELATED DOMAIN-CONTAINING PROTEIN"/>
    <property type="match status" value="1"/>
</dbReference>
<dbReference type="RefSeq" id="WP_132879288.1">
    <property type="nucleotide sequence ID" value="NZ_SLXQ01000012.1"/>
</dbReference>
<dbReference type="PANTHER" id="PTHR43283">
    <property type="entry name" value="BETA-LACTAMASE-RELATED"/>
    <property type="match status" value="1"/>
</dbReference>
<feature type="domain" description="Beta-lactamase-related" evidence="1">
    <location>
        <begin position="20"/>
        <end position="289"/>
    </location>
</feature>
<reference evidence="2 3" key="1">
    <citation type="submission" date="2019-03" db="EMBL/GenBank/DDBJ databases">
        <title>Genomic Encyclopedia of Type Strains, Phase IV (KMG-IV): sequencing the most valuable type-strain genomes for metagenomic binning, comparative biology and taxonomic classification.</title>
        <authorList>
            <person name="Goeker M."/>
        </authorList>
    </citation>
    <scope>NUCLEOTIDE SEQUENCE [LARGE SCALE GENOMIC DNA]</scope>
    <source>
        <strain evidence="2 3">DSM 45765</strain>
    </source>
</reference>
<dbReference type="SUPFAM" id="SSF56601">
    <property type="entry name" value="beta-lactamase/transpeptidase-like"/>
    <property type="match status" value="1"/>
</dbReference>
<protein>
    <submittedName>
        <fullName evidence="2">CubicO group peptidase (Beta-lactamase class C family)</fullName>
    </submittedName>
</protein>
<proteinExistence type="predicted"/>
<dbReference type="EMBL" id="SLXQ01000012">
    <property type="protein sequence ID" value="TCP47330.1"/>
    <property type="molecule type" value="Genomic_DNA"/>
</dbReference>
<gene>
    <name evidence="2" type="ORF">EV191_112126</name>
</gene>
<evidence type="ECO:0000313" key="3">
    <source>
        <dbReference type="Proteomes" id="UP000294911"/>
    </source>
</evidence>
<sequence>MNFHDLITAYSGRRTGLHCLTVFQRGKLVGEWYAPGRRRNLPHMLHSATKSFVATAIGMAVREGRLSLDDTLAEHLHRELTQQQALRAQRLRIRDLLTMRTGHETGSSGVVWRGLRTSWVDEYLGEPQPGTPGEEFIYSSGTSHMLSVCLHNATGQSVLEFLEPRLFTPLGFRNHAWSADPEGYSSGGNGLTIRNIDLLKWGVLYLQEGIWNGARLLDQQWVRESSTPLVDASHSSWNGTGYSKDAAGDATESYGYQLWVRQDCYYASGMFGQFCVVSPDTGTVVAVNAALPREHSQSFVTDLATVLDFGQAVESPAEMSRDLTLSEADSWDEFLGSFEAPDGTSSVTVRRIGPAGEHQALRVHGHSPLGEFEFLAGIEEAAESYGPMPMAELHHSYRAERALTSATAKRPSGTELRIDIDYLSAPFRDELILTTNGTEDLLLDYRTNVNSQATELPPITLRRVA</sequence>
<dbReference type="Gene3D" id="3.40.710.10">
    <property type="entry name" value="DD-peptidase/beta-lactamase superfamily"/>
    <property type="match status" value="1"/>
</dbReference>
<dbReference type="OrthoDB" id="9773047at2"/>